<sequence length="687" mass="76947">MASRCDSGASAKRQRRRGDPEEGREPSAAVEEKDLISSLLLDLRLQILRHLPLKSAIRTGALSTKWRGLWARRWPEPSSIRRRVSCRGAAEKLLESFRNRGMHSLNRFSLTFRWKDLSPADFQRCVDYAAACAVEDLHLHFVDPPHADIVAVQLLGGGGDSFVTFSFREASPLLARVSILGVTIDLPQDAAARSFSALEIVSLRWVVLRHGSVRELVAACPRLHTLDLRDCTRLPLSGSTTIYDVRPGARLRSLTVTRCEVADLLADTASDLCSFRYCGNFIGSSSILASAPLHDLCICFDGAMSNLLGLNSTWLDALTNFSNLTVLTICSSTLPVSALPQFIPSRYLLDSFYLIVTDTLVIITEFQRPGSITYLSFEILRELQLVMFRMDHCYLAYIYEFFGTCYCPQLERLFVQFPCYKPFSFKLKMPFENEKVEEDMMSEELSEDDASKEELSRTAVLGKASVDEPSVEKVSEEEASSEVLLEAEVPEGDKLPGSTVPEEASMDKLSGAKVSEEEAPEDNELSGATVPQEEASVNELLESKVSEAPEEEDLSEEEVLLEDNWPEEERSEDDQLEEELLNNGIESLVLENDLKNLVLIKMLNFHGNKNEMKLVNSMLRKAARLNKLLLIAPKRHEHGFRKIPLDELHSLETELLLLEKASANVQIILRDSDDPATQSMHSEVITE</sequence>
<feature type="compositionally biased region" description="Acidic residues" evidence="1">
    <location>
        <begin position="548"/>
        <end position="573"/>
    </location>
</feature>
<evidence type="ECO:0000313" key="3">
    <source>
        <dbReference type="EMBL" id="GJN39157.1"/>
    </source>
</evidence>
<evidence type="ECO:0000313" key="4">
    <source>
        <dbReference type="Proteomes" id="UP001054889"/>
    </source>
</evidence>
<feature type="compositionally biased region" description="Acidic residues" evidence="1">
    <location>
        <begin position="438"/>
        <end position="451"/>
    </location>
</feature>
<feature type="compositionally biased region" description="Basic and acidic residues" evidence="1">
    <location>
        <begin position="17"/>
        <end position="28"/>
    </location>
</feature>
<name>A0AAV5FWP1_ELECO</name>
<comment type="caution">
    <text evidence="3">The sequence shown here is derived from an EMBL/GenBank/DDBJ whole genome shotgun (WGS) entry which is preliminary data.</text>
</comment>
<dbReference type="SUPFAM" id="SSF81383">
    <property type="entry name" value="F-box domain"/>
    <property type="match status" value="1"/>
</dbReference>
<dbReference type="PANTHER" id="PTHR34145">
    <property type="entry name" value="OS02G0105600 PROTEIN"/>
    <property type="match status" value="1"/>
</dbReference>
<dbReference type="InterPro" id="IPR036047">
    <property type="entry name" value="F-box-like_dom_sf"/>
</dbReference>
<proteinExistence type="predicted"/>
<dbReference type="InterPro" id="IPR001810">
    <property type="entry name" value="F-box_dom"/>
</dbReference>
<reference evidence="3" key="2">
    <citation type="submission" date="2021-12" db="EMBL/GenBank/DDBJ databases">
        <title>Resequencing data analysis of finger millet.</title>
        <authorList>
            <person name="Hatakeyama M."/>
            <person name="Aluri S."/>
            <person name="Balachadran M.T."/>
            <person name="Sivarajan S.R."/>
            <person name="Poveda L."/>
            <person name="Shimizu-Inatsugi R."/>
            <person name="Schlapbach R."/>
            <person name="Sreeman S.M."/>
            <person name="Shimizu K.K."/>
        </authorList>
    </citation>
    <scope>NUCLEOTIDE SEQUENCE</scope>
</reference>
<evidence type="ECO:0000259" key="2">
    <source>
        <dbReference type="Pfam" id="PF00646"/>
    </source>
</evidence>
<keyword evidence="4" id="KW-1185">Reference proteome</keyword>
<feature type="region of interest" description="Disordered" evidence="1">
    <location>
        <begin position="1"/>
        <end position="28"/>
    </location>
</feature>
<dbReference type="InterPro" id="IPR053772">
    <property type="entry name" value="At1g61320/At1g61330-like"/>
</dbReference>
<accession>A0AAV5FWP1</accession>
<protein>
    <recommendedName>
        <fullName evidence="2">F-box domain-containing protein</fullName>
    </recommendedName>
</protein>
<feature type="domain" description="F-box" evidence="2">
    <location>
        <begin position="36"/>
        <end position="72"/>
    </location>
</feature>
<dbReference type="AlphaFoldDB" id="A0AAV5FWP1"/>
<gene>
    <name evidence="3" type="primary">gb28257</name>
    <name evidence="3" type="ORF">PR202_gb28257</name>
</gene>
<dbReference type="Pfam" id="PF00646">
    <property type="entry name" value="F-box"/>
    <property type="match status" value="1"/>
</dbReference>
<dbReference type="SUPFAM" id="SSF52047">
    <property type="entry name" value="RNI-like"/>
    <property type="match status" value="1"/>
</dbReference>
<evidence type="ECO:0000256" key="1">
    <source>
        <dbReference type="SAM" id="MobiDB-lite"/>
    </source>
</evidence>
<dbReference type="PANTHER" id="PTHR34145:SF65">
    <property type="entry name" value="FBD DOMAIN-CONTAINING PROTEIN"/>
    <property type="match status" value="1"/>
</dbReference>
<dbReference type="EMBL" id="BQKI01000097">
    <property type="protein sequence ID" value="GJN39157.1"/>
    <property type="molecule type" value="Genomic_DNA"/>
</dbReference>
<dbReference type="Gene3D" id="3.80.10.10">
    <property type="entry name" value="Ribonuclease Inhibitor"/>
    <property type="match status" value="1"/>
</dbReference>
<dbReference type="InterPro" id="IPR032675">
    <property type="entry name" value="LRR_dom_sf"/>
</dbReference>
<reference evidence="3" key="1">
    <citation type="journal article" date="2018" name="DNA Res.">
        <title>Multiple hybrid de novo genome assembly of finger millet, an orphan allotetraploid crop.</title>
        <authorList>
            <person name="Hatakeyama M."/>
            <person name="Aluri S."/>
            <person name="Balachadran M.T."/>
            <person name="Sivarajan S.R."/>
            <person name="Patrignani A."/>
            <person name="Gruter S."/>
            <person name="Poveda L."/>
            <person name="Shimizu-Inatsugi R."/>
            <person name="Baeten J."/>
            <person name="Francoijs K.J."/>
            <person name="Nataraja K.N."/>
            <person name="Reddy Y.A.N."/>
            <person name="Phadnis S."/>
            <person name="Ravikumar R.L."/>
            <person name="Schlapbach R."/>
            <person name="Sreeman S.M."/>
            <person name="Shimizu K.K."/>
        </authorList>
    </citation>
    <scope>NUCLEOTIDE SEQUENCE</scope>
</reference>
<organism evidence="3 4">
    <name type="scientific">Eleusine coracana subsp. coracana</name>
    <dbReference type="NCBI Taxonomy" id="191504"/>
    <lineage>
        <taxon>Eukaryota</taxon>
        <taxon>Viridiplantae</taxon>
        <taxon>Streptophyta</taxon>
        <taxon>Embryophyta</taxon>
        <taxon>Tracheophyta</taxon>
        <taxon>Spermatophyta</taxon>
        <taxon>Magnoliopsida</taxon>
        <taxon>Liliopsida</taxon>
        <taxon>Poales</taxon>
        <taxon>Poaceae</taxon>
        <taxon>PACMAD clade</taxon>
        <taxon>Chloridoideae</taxon>
        <taxon>Cynodonteae</taxon>
        <taxon>Eleusininae</taxon>
        <taxon>Eleusine</taxon>
    </lineage>
</organism>
<dbReference type="Proteomes" id="UP001054889">
    <property type="component" value="Unassembled WGS sequence"/>
</dbReference>
<feature type="region of interest" description="Disordered" evidence="1">
    <location>
        <begin position="438"/>
        <end position="573"/>
    </location>
</feature>